<keyword evidence="3" id="KW-1185">Reference proteome</keyword>
<protein>
    <submittedName>
        <fullName evidence="2">Uncharacterized protein</fullName>
    </submittedName>
</protein>
<evidence type="ECO:0000313" key="2">
    <source>
        <dbReference type="EMBL" id="CAJ0589445.1"/>
    </source>
</evidence>
<keyword evidence="1" id="KW-1133">Transmembrane helix</keyword>
<keyword evidence="1" id="KW-0812">Transmembrane</keyword>
<evidence type="ECO:0000313" key="3">
    <source>
        <dbReference type="Proteomes" id="UP001176961"/>
    </source>
</evidence>
<dbReference type="Proteomes" id="UP001176961">
    <property type="component" value="Unassembled WGS sequence"/>
</dbReference>
<name>A0AA36DLR7_CYLNA</name>
<accession>A0AA36DLR7</accession>
<keyword evidence="1" id="KW-0472">Membrane</keyword>
<organism evidence="2 3">
    <name type="scientific">Cylicocyclus nassatus</name>
    <name type="common">Nematode worm</name>
    <dbReference type="NCBI Taxonomy" id="53992"/>
    <lineage>
        <taxon>Eukaryota</taxon>
        <taxon>Metazoa</taxon>
        <taxon>Ecdysozoa</taxon>
        <taxon>Nematoda</taxon>
        <taxon>Chromadorea</taxon>
        <taxon>Rhabditida</taxon>
        <taxon>Rhabditina</taxon>
        <taxon>Rhabditomorpha</taxon>
        <taxon>Strongyloidea</taxon>
        <taxon>Strongylidae</taxon>
        <taxon>Cylicocyclus</taxon>
    </lineage>
</organism>
<dbReference type="AlphaFoldDB" id="A0AA36DLR7"/>
<gene>
    <name evidence="2" type="ORF">CYNAS_LOCUS1428</name>
</gene>
<sequence>MKCCDNMPQRHLLCFLLTADILSYGIVCIIGLLFKYDWSLTICERKENLSRYIPKPRTKIMGQARFPSSNIPKTKNLLDLQCSRTPRFIGI</sequence>
<reference evidence="2" key="1">
    <citation type="submission" date="2023-07" db="EMBL/GenBank/DDBJ databases">
        <authorList>
            <consortium name="CYATHOMIX"/>
        </authorList>
    </citation>
    <scope>NUCLEOTIDE SEQUENCE</scope>
    <source>
        <strain evidence="2">N/A</strain>
    </source>
</reference>
<comment type="caution">
    <text evidence="2">The sequence shown here is derived from an EMBL/GenBank/DDBJ whole genome shotgun (WGS) entry which is preliminary data.</text>
</comment>
<proteinExistence type="predicted"/>
<feature type="transmembrane region" description="Helical" evidence="1">
    <location>
        <begin position="12"/>
        <end position="34"/>
    </location>
</feature>
<evidence type="ECO:0000256" key="1">
    <source>
        <dbReference type="SAM" id="Phobius"/>
    </source>
</evidence>
<dbReference type="EMBL" id="CATQJL010000001">
    <property type="protein sequence ID" value="CAJ0589445.1"/>
    <property type="molecule type" value="Genomic_DNA"/>
</dbReference>